<proteinExistence type="predicted"/>
<sequence>MLRRKRKLKQKVKRLSSNKARRILRIHRLKRRIFANHRIGFMMWQQ</sequence>
<dbReference type="Proteomes" id="UP000295537">
    <property type="component" value="Unassembled WGS sequence"/>
</dbReference>
<organism evidence="1 2">
    <name type="scientific">Nicoletella semolina</name>
    <dbReference type="NCBI Taxonomy" id="271160"/>
    <lineage>
        <taxon>Bacteria</taxon>
        <taxon>Pseudomonadati</taxon>
        <taxon>Pseudomonadota</taxon>
        <taxon>Gammaproteobacteria</taxon>
        <taxon>Pasteurellales</taxon>
        <taxon>Pasteurellaceae</taxon>
        <taxon>Nicoletella</taxon>
    </lineage>
</organism>
<protein>
    <submittedName>
        <fullName evidence="1">Uncharacterized protein</fullName>
    </submittedName>
</protein>
<evidence type="ECO:0000313" key="2">
    <source>
        <dbReference type="Proteomes" id="UP000295537"/>
    </source>
</evidence>
<accession>A0A4V2SK17</accession>
<dbReference type="EMBL" id="SLXJ01000004">
    <property type="protein sequence ID" value="TCP17776.1"/>
    <property type="molecule type" value="Genomic_DNA"/>
</dbReference>
<evidence type="ECO:0000313" key="1">
    <source>
        <dbReference type="EMBL" id="TCP17776.1"/>
    </source>
</evidence>
<gene>
    <name evidence="1" type="ORF">EV693_1045</name>
</gene>
<dbReference type="RefSeq" id="WP_165904869.1">
    <property type="nucleotide sequence ID" value="NZ_LVXA01000001.1"/>
</dbReference>
<keyword evidence="2" id="KW-1185">Reference proteome</keyword>
<reference evidence="1 2" key="1">
    <citation type="submission" date="2019-03" db="EMBL/GenBank/DDBJ databases">
        <title>Genomic Encyclopedia of Type Strains, Phase IV (KMG-IV): sequencing the most valuable type-strain genomes for metagenomic binning, comparative biology and taxonomic classification.</title>
        <authorList>
            <person name="Goeker M."/>
        </authorList>
    </citation>
    <scope>NUCLEOTIDE SEQUENCE [LARGE SCALE GENOMIC DNA]</scope>
    <source>
        <strain evidence="1 2">DSM 16380</strain>
    </source>
</reference>
<name>A0A4V2SK17_9PAST</name>
<comment type="caution">
    <text evidence="1">The sequence shown here is derived from an EMBL/GenBank/DDBJ whole genome shotgun (WGS) entry which is preliminary data.</text>
</comment>
<dbReference type="AlphaFoldDB" id="A0A4V2SK17"/>